<comment type="caution">
    <text evidence="5">The sequence shown here is derived from an EMBL/GenBank/DDBJ whole genome shotgun (WGS) entry which is preliminary data.</text>
</comment>
<dbReference type="RefSeq" id="WP_097167330.1">
    <property type="nucleotide sequence ID" value="NZ_CP028129.1"/>
</dbReference>
<evidence type="ECO:0000256" key="1">
    <source>
        <dbReference type="ARBA" id="ARBA00006739"/>
    </source>
</evidence>
<reference evidence="7 8" key="1">
    <citation type="submission" date="2018-02" db="EMBL/GenBank/DDBJ databases">
        <title>Bacteriophage NCPPB3778 and a type I-E CRISPR drive the evolution of the US Biological Select Agent, Rathayibacter toxicus.</title>
        <authorList>
            <person name="Davis E.W.II."/>
            <person name="Tabima J.F."/>
            <person name="Weisberg A.J."/>
            <person name="Lopes L.D."/>
            <person name="Wiseman M.S."/>
            <person name="Wiseman M.S."/>
            <person name="Pupko T."/>
            <person name="Belcher M.S."/>
            <person name="Sechler A.J."/>
            <person name="Tancos M.A."/>
            <person name="Schroeder B.K."/>
            <person name="Murray T.D."/>
            <person name="Luster D.G."/>
            <person name="Schneider W.L."/>
            <person name="Rogers E."/>
            <person name="Andreote F.D."/>
            <person name="Grunwald N.J."/>
            <person name="Putnam M.L."/>
            <person name="Chang J.H."/>
        </authorList>
    </citation>
    <scope>NUCLEOTIDE SEQUENCE [LARGE SCALE GENOMIC DNA]</scope>
    <source>
        <strain evidence="6 8">AY1D6</strain>
        <strain evidence="5 7">AY1I9</strain>
    </source>
</reference>
<name>A0ABD6WCU9_RATRA</name>
<evidence type="ECO:0000313" key="6">
    <source>
        <dbReference type="EMBL" id="PPH79854.1"/>
    </source>
</evidence>
<dbReference type="PANTHER" id="PTHR43685:SF5">
    <property type="entry name" value="GLYCOSYLTRANSFERASE EPSE-RELATED"/>
    <property type="match status" value="1"/>
</dbReference>
<dbReference type="AlphaFoldDB" id="A0ABD6WCU9"/>
<evidence type="ECO:0000313" key="7">
    <source>
        <dbReference type="Proteomes" id="UP000237881"/>
    </source>
</evidence>
<keyword evidence="8" id="KW-1185">Reference proteome</keyword>
<dbReference type="Gene3D" id="3.90.550.10">
    <property type="entry name" value="Spore Coat Polysaccharide Biosynthesis Protein SpsA, Chain A"/>
    <property type="match status" value="1"/>
</dbReference>
<protein>
    <recommendedName>
        <fullName evidence="4">Glycosyltransferase 2-like domain-containing protein</fullName>
    </recommendedName>
</protein>
<comment type="similarity">
    <text evidence="1">Belongs to the glycosyltransferase 2 family.</text>
</comment>
<accession>A0ABD6WCU9</accession>
<dbReference type="CDD" id="cd00761">
    <property type="entry name" value="Glyco_tranf_GTA_type"/>
    <property type="match status" value="1"/>
</dbReference>
<evidence type="ECO:0000256" key="3">
    <source>
        <dbReference type="ARBA" id="ARBA00022679"/>
    </source>
</evidence>
<dbReference type="SUPFAM" id="SSF53448">
    <property type="entry name" value="Nucleotide-diphospho-sugar transferases"/>
    <property type="match status" value="1"/>
</dbReference>
<dbReference type="EMBL" id="PSUL01000001">
    <property type="protein sequence ID" value="PPF16342.1"/>
    <property type="molecule type" value="Genomic_DNA"/>
</dbReference>
<keyword evidence="3" id="KW-0808">Transferase</keyword>
<dbReference type="EMBL" id="PSVT01000001">
    <property type="protein sequence ID" value="PPH79854.1"/>
    <property type="molecule type" value="Genomic_DNA"/>
</dbReference>
<dbReference type="InterPro" id="IPR050834">
    <property type="entry name" value="Glycosyltransf_2"/>
</dbReference>
<dbReference type="InterPro" id="IPR001173">
    <property type="entry name" value="Glyco_trans_2-like"/>
</dbReference>
<dbReference type="Pfam" id="PF00535">
    <property type="entry name" value="Glycos_transf_2"/>
    <property type="match status" value="1"/>
</dbReference>
<organism evidence="5 7">
    <name type="scientific">Rathayibacter rathayi</name>
    <name type="common">Corynebacterium rathayi</name>
    <dbReference type="NCBI Taxonomy" id="33887"/>
    <lineage>
        <taxon>Bacteria</taxon>
        <taxon>Bacillati</taxon>
        <taxon>Actinomycetota</taxon>
        <taxon>Actinomycetes</taxon>
        <taxon>Micrococcales</taxon>
        <taxon>Microbacteriaceae</taxon>
        <taxon>Rathayibacter</taxon>
    </lineage>
</organism>
<dbReference type="Proteomes" id="UP000237881">
    <property type="component" value="Unassembled WGS sequence"/>
</dbReference>
<evidence type="ECO:0000313" key="8">
    <source>
        <dbReference type="Proteomes" id="UP000239698"/>
    </source>
</evidence>
<evidence type="ECO:0000256" key="2">
    <source>
        <dbReference type="ARBA" id="ARBA00022676"/>
    </source>
</evidence>
<dbReference type="GeneID" id="49820462"/>
<dbReference type="PANTHER" id="PTHR43685">
    <property type="entry name" value="GLYCOSYLTRANSFERASE"/>
    <property type="match status" value="1"/>
</dbReference>
<evidence type="ECO:0000259" key="4">
    <source>
        <dbReference type="Pfam" id="PF00535"/>
    </source>
</evidence>
<dbReference type="KEGG" id="rry:C1O28_08260"/>
<dbReference type="GO" id="GO:0016757">
    <property type="term" value="F:glycosyltransferase activity"/>
    <property type="evidence" value="ECO:0007669"/>
    <property type="project" value="UniProtKB-KW"/>
</dbReference>
<dbReference type="Proteomes" id="UP000239698">
    <property type="component" value="Unassembled WGS sequence"/>
</dbReference>
<keyword evidence="2" id="KW-0328">Glycosyltransferase</keyword>
<evidence type="ECO:0000313" key="5">
    <source>
        <dbReference type="EMBL" id="PPF16342.1"/>
    </source>
</evidence>
<sequence>MSITTRDVTTVVPTLGRPALSRALESVRGQTGAGGRTIVVLDNPSREDQVRSLLEDEVLLVTAGRTGGANARSTGARAAETSHIAFLDDDDWWEPEKLARQVEALSESSADLCYTATYFHESGDGVRRLPTRELAAGQSVASYLVARPGLKHGSGYIQTSSLLASRRLVDEHPWDPSMKKHQDWDLVARWAAADARMTFVPLPLVHVQQGSAASISKTADWRASAAWLARHGDALDSRAYADFVATQMLRGALSARDPRGVLASVAELSRRRPHVAAMIVGLHGLVEK</sequence>
<dbReference type="InterPro" id="IPR029044">
    <property type="entry name" value="Nucleotide-diphossugar_trans"/>
</dbReference>
<feature type="domain" description="Glycosyltransferase 2-like" evidence="4">
    <location>
        <begin position="11"/>
        <end position="133"/>
    </location>
</feature>
<gene>
    <name evidence="5" type="ORF">C5C04_00740</name>
    <name evidence="6" type="ORF">C5C40_00750</name>
</gene>
<proteinExistence type="inferred from homology"/>